<evidence type="ECO:0000313" key="1">
    <source>
        <dbReference type="EMBL" id="PLL18625.1"/>
    </source>
</evidence>
<gene>
    <name evidence="1" type="ORF">CWN50_32835</name>
</gene>
<protein>
    <submittedName>
        <fullName evidence="1">Baseplate protein</fullName>
    </submittedName>
</protein>
<proteinExistence type="predicted"/>
<dbReference type="Proteomes" id="UP000234505">
    <property type="component" value="Unassembled WGS sequence"/>
</dbReference>
<feature type="non-terminal residue" evidence="1">
    <location>
        <position position="1"/>
    </location>
</feature>
<reference evidence="1 2" key="2">
    <citation type="submission" date="2018-01" db="EMBL/GenBank/DDBJ databases">
        <title>Genomic study of Klebsiella pneumoniae.</title>
        <authorList>
            <person name="Yang Y."/>
            <person name="Bicalho R."/>
        </authorList>
    </citation>
    <scope>NUCLEOTIDE SEQUENCE [LARGE SCALE GENOMIC DNA]</scope>
    <source>
        <strain evidence="1 2">A11</strain>
    </source>
</reference>
<sequence>ATTWYDSDTEFPDVRFGYVATDDILILANGSKGFEIEDDEQYRERLFEAAEAGRKNVSASRPGIKNAVLAVAGVSYVTVNTNRGIETDSDGLPGKSVQVFVAGGDSDAIAQAIYDAAAAECGFYGNTSGTATDGTTTETVYFTRQSFQLVYVSVSGDAWDSETTGKPDDYESVAKSVITGYFSQLEMGRDVFAGQISARLVTAFPTMTDVTVTVGTSESPSGKTVPISSGVVAVTDSTSVVVS</sequence>
<reference evidence="1 2" key="1">
    <citation type="submission" date="2017-11" db="EMBL/GenBank/DDBJ databases">
        <authorList>
            <person name="Han C.G."/>
        </authorList>
    </citation>
    <scope>NUCLEOTIDE SEQUENCE [LARGE SCALE GENOMIC DNA]</scope>
    <source>
        <strain evidence="1 2">A11</strain>
    </source>
</reference>
<name>A0A2J4PII2_9ENTR</name>
<accession>A0A2J4PII2</accession>
<organism evidence="1 2">
    <name type="scientific">Klebsiella michiganensis</name>
    <dbReference type="NCBI Taxonomy" id="1134687"/>
    <lineage>
        <taxon>Bacteria</taxon>
        <taxon>Pseudomonadati</taxon>
        <taxon>Pseudomonadota</taxon>
        <taxon>Gammaproteobacteria</taxon>
        <taxon>Enterobacterales</taxon>
        <taxon>Enterobacteriaceae</taxon>
        <taxon>Klebsiella/Raoultella group</taxon>
        <taxon>Klebsiella</taxon>
    </lineage>
</organism>
<dbReference type="EMBL" id="PIDS01001876">
    <property type="protein sequence ID" value="PLL18625.1"/>
    <property type="molecule type" value="Genomic_DNA"/>
</dbReference>
<dbReference type="AlphaFoldDB" id="A0A2J4PII2"/>
<evidence type="ECO:0000313" key="2">
    <source>
        <dbReference type="Proteomes" id="UP000234505"/>
    </source>
</evidence>
<comment type="caution">
    <text evidence="1">The sequence shown here is derived from an EMBL/GenBank/DDBJ whole genome shotgun (WGS) entry which is preliminary data.</text>
</comment>